<dbReference type="eggNOG" id="ENOG502T801">
    <property type="taxonomic scope" value="Eukaryota"/>
</dbReference>
<dbReference type="EnsemblMetazoa" id="MDOA007749-RA">
    <property type="protein sequence ID" value="MDOA007749-PA"/>
    <property type="gene ID" value="MDOA007749"/>
</dbReference>
<dbReference type="OrthoDB" id="8052785at2759"/>
<dbReference type="STRING" id="7370.A0A1I8MRQ0"/>
<accession>A0A1I8MRQ0</accession>
<dbReference type="KEGG" id="mde:101901358"/>
<dbReference type="VEuPathDB" id="VectorBase:MDOMA2_017419"/>
<dbReference type="RefSeq" id="XP_005181611.2">
    <property type="nucleotide sequence ID" value="XM_005181554.3"/>
</dbReference>
<name>A0A1I8MRQ0_MUSDO</name>
<protein>
    <recommendedName>
        <fullName evidence="3">BZIP domain-containing protein</fullName>
    </recommendedName>
</protein>
<gene>
    <name evidence="2" type="primary">101901358</name>
</gene>
<evidence type="ECO:0000313" key="2">
    <source>
        <dbReference type="EnsemblMetazoa" id="MDOA007749-PA"/>
    </source>
</evidence>
<dbReference type="VEuPathDB" id="VectorBase:MDOA007749"/>
<feature type="region of interest" description="Disordered" evidence="1">
    <location>
        <begin position="1"/>
        <end position="106"/>
    </location>
</feature>
<proteinExistence type="predicted"/>
<sequence length="269" mass="30786">MSFNNSDSFEYRHKKFDQGKRPREDSISSGNSSILSEDEDRLQIDIGSLDEEQDMQQTSYSFNTPSSNTTTSSYLNEHRLNPEGISEEPPYKRSRTGSFGSNSSYSTYSPIMGRNTSTPMMMQSSTAPVLAPTTAILPKISTETLASICKYHGNMVRKFPKKERTPKDQERRDKNTIACRMSRRVKKLEHIAIEEQYKEFSQQTFEIIERAMRSTAYLHELMKLSNAVTSGAEEEERDVKVFGIKQEQNSTMTSEKKPFTIAYLMGDRE</sequence>
<organism evidence="2">
    <name type="scientific">Musca domestica</name>
    <name type="common">House fly</name>
    <dbReference type="NCBI Taxonomy" id="7370"/>
    <lineage>
        <taxon>Eukaryota</taxon>
        <taxon>Metazoa</taxon>
        <taxon>Ecdysozoa</taxon>
        <taxon>Arthropoda</taxon>
        <taxon>Hexapoda</taxon>
        <taxon>Insecta</taxon>
        <taxon>Pterygota</taxon>
        <taxon>Neoptera</taxon>
        <taxon>Endopterygota</taxon>
        <taxon>Diptera</taxon>
        <taxon>Brachycera</taxon>
        <taxon>Muscomorpha</taxon>
        <taxon>Muscoidea</taxon>
        <taxon>Muscidae</taxon>
        <taxon>Musca</taxon>
    </lineage>
</organism>
<feature type="compositionally biased region" description="Low complexity" evidence="1">
    <location>
        <begin position="96"/>
        <end position="106"/>
    </location>
</feature>
<reference evidence="2" key="1">
    <citation type="submission" date="2020-05" db="UniProtKB">
        <authorList>
            <consortium name="EnsemblMetazoa"/>
        </authorList>
    </citation>
    <scope>IDENTIFICATION</scope>
    <source>
        <strain evidence="2">Aabys</strain>
    </source>
</reference>
<evidence type="ECO:0008006" key="3">
    <source>
        <dbReference type="Google" id="ProtNLM"/>
    </source>
</evidence>
<feature type="compositionally biased region" description="Basic and acidic residues" evidence="1">
    <location>
        <begin position="16"/>
        <end position="26"/>
    </location>
</feature>
<evidence type="ECO:0000256" key="1">
    <source>
        <dbReference type="SAM" id="MobiDB-lite"/>
    </source>
</evidence>
<dbReference type="AlphaFoldDB" id="A0A1I8MRQ0"/>
<feature type="compositionally biased region" description="Low complexity" evidence="1">
    <location>
        <begin position="58"/>
        <end position="74"/>
    </location>
</feature>